<dbReference type="PANTHER" id="PTHR43255:SF1">
    <property type="entry name" value="IRON-SULFUR-BINDING OXIDOREDUCTASE FADF-RELATED"/>
    <property type="match status" value="1"/>
</dbReference>
<dbReference type="GO" id="GO:0005886">
    <property type="term" value="C:plasma membrane"/>
    <property type="evidence" value="ECO:0007669"/>
    <property type="project" value="TreeGrafter"/>
</dbReference>
<evidence type="ECO:0000256" key="1">
    <source>
        <dbReference type="ARBA" id="ARBA00022485"/>
    </source>
</evidence>
<evidence type="ECO:0000256" key="5">
    <source>
        <dbReference type="ARBA" id="ARBA00023014"/>
    </source>
</evidence>
<dbReference type="SUPFAM" id="SSF46548">
    <property type="entry name" value="alpha-helical ferredoxin"/>
    <property type="match status" value="1"/>
</dbReference>
<proteinExistence type="predicted"/>
<dbReference type="InterPro" id="IPR017900">
    <property type="entry name" value="4Fe4S_Fe_S_CS"/>
</dbReference>
<keyword evidence="3" id="KW-0560">Oxidoreductase</keyword>
<keyword evidence="4" id="KW-0408">Iron</keyword>
<evidence type="ECO:0000256" key="2">
    <source>
        <dbReference type="ARBA" id="ARBA00022723"/>
    </source>
</evidence>
<name>A0A235BS00_UNCW3</name>
<reference evidence="7 8" key="1">
    <citation type="submission" date="2017-07" db="EMBL/GenBank/DDBJ databases">
        <title>Recovery of genomes from metagenomes via a dereplication, aggregation, and scoring strategy.</title>
        <authorList>
            <person name="Sieber C.M."/>
            <person name="Probst A.J."/>
            <person name="Sharrar A."/>
            <person name="Thomas B.C."/>
            <person name="Hess M."/>
            <person name="Tringe S.G."/>
            <person name="Banfield J.F."/>
        </authorList>
    </citation>
    <scope>NUCLEOTIDE SEQUENCE [LARGE SCALE GENOMIC DNA]</scope>
    <source>
        <strain evidence="7">JGI_Cruoil_03_51_56</strain>
    </source>
</reference>
<dbReference type="PROSITE" id="PS51379">
    <property type="entry name" value="4FE4S_FER_2"/>
    <property type="match status" value="1"/>
</dbReference>
<dbReference type="PROSITE" id="PS00198">
    <property type="entry name" value="4FE4S_FER_1"/>
    <property type="match status" value="1"/>
</dbReference>
<evidence type="ECO:0000256" key="3">
    <source>
        <dbReference type="ARBA" id="ARBA00023002"/>
    </source>
</evidence>
<keyword evidence="2" id="KW-0479">Metal-binding</keyword>
<evidence type="ECO:0000259" key="6">
    <source>
        <dbReference type="PROSITE" id="PS51379"/>
    </source>
</evidence>
<keyword evidence="5" id="KW-0411">Iron-sulfur</keyword>
<dbReference type="AlphaFoldDB" id="A0A235BS00"/>
<feature type="domain" description="4Fe-4S ferredoxin-type" evidence="6">
    <location>
        <begin position="21"/>
        <end position="44"/>
    </location>
</feature>
<sequence>MEYPDKTLIRQIETLSGQGISDCYQCGRCTSGCPVVDEMDLNPRQTILLLQLGKAEEVLGSNGIWLCASCMVCGTRCPCEVDYARIAEACRAIVLRAKNSKVDPDSIKDENIEEIPQQAFVASFRKFAG</sequence>
<evidence type="ECO:0000256" key="4">
    <source>
        <dbReference type="ARBA" id="ARBA00023004"/>
    </source>
</evidence>
<dbReference type="PANTHER" id="PTHR43255">
    <property type="entry name" value="IRON-SULFUR-BINDING OXIDOREDUCTASE FADF-RELATED-RELATED"/>
    <property type="match status" value="1"/>
</dbReference>
<organism evidence="7 8">
    <name type="scientific">candidate division WOR-3 bacterium JGI_Cruoil_03_51_56</name>
    <dbReference type="NCBI Taxonomy" id="1973747"/>
    <lineage>
        <taxon>Bacteria</taxon>
        <taxon>Bacteria division WOR-3</taxon>
    </lineage>
</organism>
<dbReference type="InterPro" id="IPR009051">
    <property type="entry name" value="Helical_ferredxn"/>
</dbReference>
<dbReference type="InterPro" id="IPR017896">
    <property type="entry name" value="4Fe4S_Fe-S-bd"/>
</dbReference>
<evidence type="ECO:0000313" key="8">
    <source>
        <dbReference type="Proteomes" id="UP000215559"/>
    </source>
</evidence>
<dbReference type="EMBL" id="NOZP01000164">
    <property type="protein sequence ID" value="OYD14345.1"/>
    <property type="molecule type" value="Genomic_DNA"/>
</dbReference>
<gene>
    <name evidence="7" type="ORF">CH330_08840</name>
</gene>
<comment type="caution">
    <text evidence="7">The sequence shown here is derived from an EMBL/GenBank/DDBJ whole genome shotgun (WGS) entry which is preliminary data.</text>
</comment>
<dbReference type="GO" id="GO:0051539">
    <property type="term" value="F:4 iron, 4 sulfur cluster binding"/>
    <property type="evidence" value="ECO:0007669"/>
    <property type="project" value="UniProtKB-KW"/>
</dbReference>
<dbReference type="GO" id="GO:0046872">
    <property type="term" value="F:metal ion binding"/>
    <property type="evidence" value="ECO:0007669"/>
    <property type="project" value="UniProtKB-KW"/>
</dbReference>
<dbReference type="GO" id="GO:0016491">
    <property type="term" value="F:oxidoreductase activity"/>
    <property type="evidence" value="ECO:0007669"/>
    <property type="project" value="UniProtKB-KW"/>
</dbReference>
<protein>
    <recommendedName>
        <fullName evidence="6">4Fe-4S ferredoxin-type domain-containing protein</fullName>
    </recommendedName>
</protein>
<dbReference type="InterPro" id="IPR051460">
    <property type="entry name" value="HdrC_iron-sulfur_subunit"/>
</dbReference>
<accession>A0A235BS00</accession>
<dbReference type="Gene3D" id="1.10.1060.10">
    <property type="entry name" value="Alpha-helical ferredoxin"/>
    <property type="match status" value="1"/>
</dbReference>
<keyword evidence="1" id="KW-0004">4Fe-4S</keyword>
<dbReference type="Pfam" id="PF13183">
    <property type="entry name" value="Fer4_8"/>
    <property type="match status" value="1"/>
</dbReference>
<evidence type="ECO:0000313" key="7">
    <source>
        <dbReference type="EMBL" id="OYD14345.1"/>
    </source>
</evidence>
<dbReference type="Proteomes" id="UP000215559">
    <property type="component" value="Unassembled WGS sequence"/>
</dbReference>